<reference evidence="2 3" key="1">
    <citation type="submission" date="2020-08" db="EMBL/GenBank/DDBJ databases">
        <title>Genome public.</title>
        <authorList>
            <person name="Liu C."/>
            <person name="Sun Q."/>
        </authorList>
    </citation>
    <scope>NUCLEOTIDE SEQUENCE [LARGE SCALE GENOMIC DNA]</scope>
    <source>
        <strain evidence="2 3">27-44</strain>
    </source>
</reference>
<comment type="caution">
    <text evidence="2">The sequence shown here is derived from an EMBL/GenBank/DDBJ whole genome shotgun (WGS) entry which is preliminary data.</text>
</comment>
<evidence type="ECO:0000313" key="3">
    <source>
        <dbReference type="Proteomes" id="UP000633936"/>
    </source>
</evidence>
<organism evidence="2 3">
    <name type="scientific">Blautia intestinalis</name>
    <dbReference type="NCBI Taxonomy" id="2763028"/>
    <lineage>
        <taxon>Bacteria</taxon>
        <taxon>Bacillati</taxon>
        <taxon>Bacillota</taxon>
        <taxon>Clostridia</taxon>
        <taxon>Lachnospirales</taxon>
        <taxon>Lachnospiraceae</taxon>
        <taxon>Blautia</taxon>
    </lineage>
</organism>
<gene>
    <name evidence="2" type="ORF">H8Z79_03380</name>
</gene>
<feature type="domain" description="Phage-Barnase-EndoU-ColicinE5/D-RelE like nuclease 3" evidence="1">
    <location>
        <begin position="17"/>
        <end position="113"/>
    </location>
</feature>
<keyword evidence="3" id="KW-1185">Reference proteome</keyword>
<sequence>MGVEMKANIFVTAPYNPEFNKYLPAPLKHNSIYQSEGLKRHIEKRHPECLPYLSFLSSIIESPDYIGVNPNEKGTSFELVKIMSENVQIGIKLDVTEDYLYVATLHTITSGKLQHGIENGRLKKFDK</sequence>
<dbReference type="Proteomes" id="UP000633936">
    <property type="component" value="Unassembled WGS sequence"/>
</dbReference>
<dbReference type="InterPro" id="IPR041301">
    <property type="entry name" value="PBECR3"/>
</dbReference>
<dbReference type="RefSeq" id="WP_187002679.1">
    <property type="nucleotide sequence ID" value="NZ_JACOQE010000001.1"/>
</dbReference>
<accession>A0ABR7HZ38</accession>
<evidence type="ECO:0000313" key="2">
    <source>
        <dbReference type="EMBL" id="MBC5739513.1"/>
    </source>
</evidence>
<proteinExistence type="predicted"/>
<evidence type="ECO:0000259" key="1">
    <source>
        <dbReference type="Pfam" id="PF18812"/>
    </source>
</evidence>
<dbReference type="Pfam" id="PF18812">
    <property type="entry name" value="PBECR3"/>
    <property type="match status" value="1"/>
</dbReference>
<dbReference type="EMBL" id="JACOQE010000001">
    <property type="protein sequence ID" value="MBC5739513.1"/>
    <property type="molecule type" value="Genomic_DNA"/>
</dbReference>
<name>A0ABR7HZ38_9FIRM</name>
<protein>
    <recommendedName>
        <fullName evidence="1">Phage-Barnase-EndoU-ColicinE5/D-RelE like nuclease 3 domain-containing protein</fullName>
    </recommendedName>
</protein>